<dbReference type="RefSeq" id="WP_209336733.1">
    <property type="nucleotide sequence ID" value="NZ_JAGIYY010000008.1"/>
</dbReference>
<evidence type="ECO:0000313" key="2">
    <source>
        <dbReference type="Proteomes" id="UP000666240"/>
    </source>
</evidence>
<reference evidence="1" key="1">
    <citation type="submission" date="2021-03" db="EMBL/GenBank/DDBJ databases">
        <title>Genome sequencing and assembly of Tianweitania sediminis.</title>
        <authorList>
            <person name="Chhetri G."/>
        </authorList>
    </citation>
    <scope>NUCLEOTIDE SEQUENCE</scope>
    <source>
        <strain evidence="1">Z8</strain>
    </source>
</reference>
<dbReference type="InterPro" id="IPR059216">
    <property type="entry name" value="LeuA_carph_isopro_dom"/>
</dbReference>
<dbReference type="AlphaFoldDB" id="A0A8J7R4K9"/>
<proteinExistence type="predicted"/>
<gene>
    <name evidence="1" type="ORF">J5Y06_18560</name>
</gene>
<evidence type="ECO:0000313" key="1">
    <source>
        <dbReference type="EMBL" id="MBP0440656.1"/>
    </source>
</evidence>
<comment type="caution">
    <text evidence="1">The sequence shown here is derived from an EMBL/GenBank/DDBJ whole genome shotgun (WGS) entry which is preliminary data.</text>
</comment>
<dbReference type="GO" id="GO:0003677">
    <property type="term" value="F:DNA binding"/>
    <property type="evidence" value="ECO:0007669"/>
    <property type="project" value="InterPro"/>
</dbReference>
<dbReference type="EMBL" id="JAGIYY010000008">
    <property type="protein sequence ID" value="MBP0440656.1"/>
    <property type="molecule type" value="Genomic_DNA"/>
</dbReference>
<dbReference type="InterPro" id="IPR010982">
    <property type="entry name" value="Lambda_DNA-bd_dom_sf"/>
</dbReference>
<protein>
    <submittedName>
        <fullName evidence="1">Uncharacterized protein</fullName>
    </submittedName>
</protein>
<keyword evidence="2" id="KW-1185">Reference proteome</keyword>
<dbReference type="Gene3D" id="1.10.260.40">
    <property type="entry name" value="lambda repressor-like DNA-binding domains"/>
    <property type="match status" value="1"/>
</dbReference>
<sequence>MIEAFGGLSQLARALGSPVSTVQGWKIRGEIPQRHWAAIIKSAADRDIVIKIEDFVLIASAPEAA</sequence>
<organism evidence="1 2">
    <name type="scientific">Tianweitania sediminis</name>
    <dbReference type="NCBI Taxonomy" id="1502156"/>
    <lineage>
        <taxon>Bacteria</taxon>
        <taxon>Pseudomonadati</taxon>
        <taxon>Pseudomonadota</taxon>
        <taxon>Alphaproteobacteria</taxon>
        <taxon>Hyphomicrobiales</taxon>
        <taxon>Phyllobacteriaceae</taxon>
        <taxon>Tianweitania</taxon>
    </lineage>
</organism>
<accession>A0A8J7R4K9</accession>
<name>A0A8J7R4K9_9HYPH</name>
<dbReference type="NCBIfam" id="NF046037">
    <property type="entry name" value="carphisopro"/>
    <property type="match status" value="1"/>
</dbReference>
<dbReference type="Proteomes" id="UP000666240">
    <property type="component" value="Unassembled WGS sequence"/>
</dbReference>